<evidence type="ECO:0000313" key="1">
    <source>
        <dbReference type="EMBL" id="DAD35382.1"/>
    </source>
</evidence>
<evidence type="ECO:0000313" key="2">
    <source>
        <dbReference type="Proteomes" id="UP000607653"/>
    </source>
</evidence>
<reference evidence="1 2" key="1">
    <citation type="journal article" date="2020" name="Mol. Biol. Evol.">
        <title>Distinct Expression and Methylation Patterns for Genes with Different Fates following a Single Whole-Genome Duplication in Flowering Plants.</title>
        <authorList>
            <person name="Shi T."/>
            <person name="Rahmani R.S."/>
            <person name="Gugger P.F."/>
            <person name="Wang M."/>
            <person name="Li H."/>
            <person name="Zhang Y."/>
            <person name="Li Z."/>
            <person name="Wang Q."/>
            <person name="Van de Peer Y."/>
            <person name="Marchal K."/>
            <person name="Chen J."/>
        </authorList>
    </citation>
    <scope>NUCLEOTIDE SEQUENCE [LARGE SCALE GENOMIC DNA]</scope>
    <source>
        <tissue evidence="1">Leaf</tissue>
    </source>
</reference>
<dbReference type="EMBL" id="DUZY01000004">
    <property type="protein sequence ID" value="DAD35382.1"/>
    <property type="molecule type" value="Genomic_DNA"/>
</dbReference>
<sequence>MQAWASSPPIDINISWTSSFDGGTNRAELSSSVIIFSKRFSTPTNSANLCDWYYSSKWSTMIFAIPPWFETQSP</sequence>
<organism evidence="1 2">
    <name type="scientific">Nelumbo nucifera</name>
    <name type="common">Sacred lotus</name>
    <dbReference type="NCBI Taxonomy" id="4432"/>
    <lineage>
        <taxon>Eukaryota</taxon>
        <taxon>Viridiplantae</taxon>
        <taxon>Streptophyta</taxon>
        <taxon>Embryophyta</taxon>
        <taxon>Tracheophyta</taxon>
        <taxon>Spermatophyta</taxon>
        <taxon>Magnoliopsida</taxon>
        <taxon>Proteales</taxon>
        <taxon>Nelumbonaceae</taxon>
        <taxon>Nelumbo</taxon>
    </lineage>
</organism>
<gene>
    <name evidence="1" type="ORF">HUJ06_006022</name>
</gene>
<proteinExistence type="predicted"/>
<name>A0A822YRV5_NELNU</name>
<dbReference type="AlphaFoldDB" id="A0A822YRV5"/>
<keyword evidence="2" id="KW-1185">Reference proteome</keyword>
<accession>A0A822YRV5</accession>
<dbReference type="Proteomes" id="UP000607653">
    <property type="component" value="Unassembled WGS sequence"/>
</dbReference>
<protein>
    <submittedName>
        <fullName evidence="1">Uncharacterized protein</fullName>
    </submittedName>
</protein>
<comment type="caution">
    <text evidence="1">The sequence shown here is derived from an EMBL/GenBank/DDBJ whole genome shotgun (WGS) entry which is preliminary data.</text>
</comment>